<keyword evidence="3" id="KW-1185">Reference proteome</keyword>
<dbReference type="PANTHER" id="PTHR12110">
    <property type="entry name" value="HYDROXYPYRUVATE ISOMERASE"/>
    <property type="match status" value="1"/>
</dbReference>
<dbReference type="STRING" id="48467.SAMN02745166_00143"/>
<sequence>MKLGFVSNILLELSLSDVLSFAAHEGFASVEICCWPVGKADRKYAGVTHLDVTTLTQAQADDTRSLCQDHGVSMSALGYYPNILDPNPGVSKAAVAHFKKVIKAAPMVGLDTVTGFIGKDWTKTVDDNWPRFLKVWRPILQYAADHGVRIAIENCPMLFTQDEWPGGKNLMTTPAIWRRAFHDLDMPNLGLNYDPSHFVLQGMDPISPLAEFKDRLFHLHAKDMTIDHKALNEVGRFDFTKNWHLPRIPGYGEVNWVAFMAELTRIGYEGPVCIEVEDETFGKHLDGRMKALKVSRNVLAPYFG</sequence>
<dbReference type="InterPro" id="IPR036237">
    <property type="entry name" value="Xyl_isomerase-like_sf"/>
</dbReference>
<dbReference type="InterPro" id="IPR013022">
    <property type="entry name" value="Xyl_isomerase-like_TIM-brl"/>
</dbReference>
<dbReference type="Pfam" id="PF01261">
    <property type="entry name" value="AP_endonuc_2"/>
    <property type="match status" value="1"/>
</dbReference>
<dbReference type="EMBL" id="FUYE01000001">
    <property type="protein sequence ID" value="SKA76294.1"/>
    <property type="molecule type" value="Genomic_DNA"/>
</dbReference>
<dbReference type="SUPFAM" id="SSF51658">
    <property type="entry name" value="Xylose isomerase-like"/>
    <property type="match status" value="1"/>
</dbReference>
<dbReference type="AlphaFoldDB" id="A0A1T4WG39"/>
<name>A0A1T4WG39_9BACT</name>
<dbReference type="PANTHER" id="PTHR12110:SF21">
    <property type="entry name" value="XYLOSE ISOMERASE-LIKE TIM BARREL DOMAIN-CONTAINING PROTEIN"/>
    <property type="match status" value="1"/>
</dbReference>
<protein>
    <submittedName>
        <fullName evidence="2">Sugar phosphate isomerase/epimerase</fullName>
    </submittedName>
</protein>
<dbReference type="OrthoDB" id="9779184at2"/>
<gene>
    <name evidence="2" type="ORF">SAMN02745166_00143</name>
</gene>
<proteinExistence type="predicted"/>
<organism evidence="2 3">
    <name type="scientific">Prosthecobacter debontii</name>
    <dbReference type="NCBI Taxonomy" id="48467"/>
    <lineage>
        <taxon>Bacteria</taxon>
        <taxon>Pseudomonadati</taxon>
        <taxon>Verrucomicrobiota</taxon>
        <taxon>Verrucomicrobiia</taxon>
        <taxon>Verrucomicrobiales</taxon>
        <taxon>Verrucomicrobiaceae</taxon>
        <taxon>Prosthecobacter</taxon>
    </lineage>
</organism>
<keyword evidence="2" id="KW-0413">Isomerase</keyword>
<reference evidence="3" key="1">
    <citation type="submission" date="2017-02" db="EMBL/GenBank/DDBJ databases">
        <authorList>
            <person name="Varghese N."/>
            <person name="Submissions S."/>
        </authorList>
    </citation>
    <scope>NUCLEOTIDE SEQUENCE [LARGE SCALE GENOMIC DNA]</scope>
    <source>
        <strain evidence="3">ATCC 700200</strain>
    </source>
</reference>
<dbReference type="Gene3D" id="3.20.20.150">
    <property type="entry name" value="Divalent-metal-dependent TIM barrel enzymes"/>
    <property type="match status" value="1"/>
</dbReference>
<evidence type="ECO:0000313" key="3">
    <source>
        <dbReference type="Proteomes" id="UP000190774"/>
    </source>
</evidence>
<feature type="domain" description="Xylose isomerase-like TIM barrel" evidence="1">
    <location>
        <begin position="21"/>
        <end position="283"/>
    </location>
</feature>
<evidence type="ECO:0000259" key="1">
    <source>
        <dbReference type="Pfam" id="PF01261"/>
    </source>
</evidence>
<evidence type="ECO:0000313" key="2">
    <source>
        <dbReference type="EMBL" id="SKA76294.1"/>
    </source>
</evidence>
<dbReference type="GO" id="GO:0016853">
    <property type="term" value="F:isomerase activity"/>
    <property type="evidence" value="ECO:0007669"/>
    <property type="project" value="UniProtKB-KW"/>
</dbReference>
<accession>A0A1T4WG39</accession>
<dbReference type="Proteomes" id="UP000190774">
    <property type="component" value="Unassembled WGS sequence"/>
</dbReference>
<dbReference type="RefSeq" id="WP_078811384.1">
    <property type="nucleotide sequence ID" value="NZ_FUYE01000001.1"/>
</dbReference>
<dbReference type="InterPro" id="IPR050312">
    <property type="entry name" value="IolE/XylAMocC-like"/>
</dbReference>